<dbReference type="Proteomes" id="UP000308539">
    <property type="component" value="Unassembled WGS sequence"/>
</dbReference>
<evidence type="ECO:0000313" key="3">
    <source>
        <dbReference type="Proteomes" id="UP000308539"/>
    </source>
</evidence>
<accession>A0ABY2T6C4</accession>
<dbReference type="Pfam" id="PF07693">
    <property type="entry name" value="KAP_NTPase"/>
    <property type="match status" value="1"/>
</dbReference>
<protein>
    <recommendedName>
        <fullName evidence="1">KAP NTPase domain-containing protein</fullName>
    </recommendedName>
</protein>
<dbReference type="InterPro" id="IPR011646">
    <property type="entry name" value="KAP_P-loop"/>
</dbReference>
<dbReference type="EMBL" id="SZPV01000060">
    <property type="protein sequence ID" value="TKI51338.1"/>
    <property type="molecule type" value="Genomic_DNA"/>
</dbReference>
<name>A0ABY2T6C4_9BACI</name>
<evidence type="ECO:0000313" key="2">
    <source>
        <dbReference type="EMBL" id="TKI51338.1"/>
    </source>
</evidence>
<proteinExistence type="predicted"/>
<organism evidence="2 3">
    <name type="scientific">Lysinibacillus varians</name>
    <dbReference type="NCBI Taxonomy" id="1145276"/>
    <lineage>
        <taxon>Bacteria</taxon>
        <taxon>Bacillati</taxon>
        <taxon>Bacillota</taxon>
        <taxon>Bacilli</taxon>
        <taxon>Bacillales</taxon>
        <taxon>Bacillaceae</taxon>
        <taxon>Lysinibacillus</taxon>
    </lineage>
</organism>
<gene>
    <name evidence="2" type="ORF">FC752_22115</name>
</gene>
<keyword evidence="3" id="KW-1185">Reference proteome</keyword>
<evidence type="ECO:0000259" key="1">
    <source>
        <dbReference type="Pfam" id="PF07693"/>
    </source>
</evidence>
<feature type="domain" description="KAP NTPase" evidence="1">
    <location>
        <begin position="38"/>
        <end position="272"/>
    </location>
</feature>
<comment type="caution">
    <text evidence="2">The sequence shown here is derived from an EMBL/GenBank/DDBJ whole genome shotgun (WGS) entry which is preliminary data.</text>
</comment>
<sequence length="631" mass="74657">MVAIIIIQLLLYITNNRRYVEYGGNEVVDIEQILRRYLETPSTNYAIQLNGEWGIGKTHFIKTDIKKFIEEEMQYKFCYVSLNGINSIDEIKRELFFELSSSTSTITDKGLGMLKFISDCASVVVDTEYTSTVLKEYRDSFQKIKPETLYRTFICFDDLERIGDSLPIDELLGFLNSGLIEHNHIKVLIVTNEERVKEENFKEIKEKIIGPTIQYKCKSMKEILDSILMNYVHNVNITRWQLEESEKVTEVLENLQITNLRTLKYTVGLFYNLLEELKDWINGLQINEKDYVHKILFLNLIVCANEIRTGRLSKKITMSGFNHWKSNLLIRYVENAPPEEYTTPFIERYHKKNNYYDETMHYYDFILEFALTGAFDKAEATQLLENQFRTEIPSDQSEEKNNDFYSLADYLYYEEDELEKMISRVLEQLPTLELKIGEYFELYLLLEKIESEFSLEIKNNWQQIINSVFKEKLPTFDFNIRGSRFSFDKTGNALFDEMIDLYTNSLQTFTELSAKDKIINWLENMKEEELDREFVINVRSEDNLFLLLNEVDIANNYFLISNKVTRRLIEYLKETYLNVINKAEYNSHEVPEIKRMIEHVKTLQMKPGSIKEKNIKDLLSLLNEIVEHLQK</sequence>
<dbReference type="SUPFAM" id="SSF52540">
    <property type="entry name" value="P-loop containing nucleoside triphosphate hydrolases"/>
    <property type="match status" value="1"/>
</dbReference>
<reference evidence="2 3" key="1">
    <citation type="submission" date="2019-04" db="EMBL/GenBank/DDBJ databases">
        <title>Lysinibacillus genome sequencing.</title>
        <authorList>
            <person name="Dunlap C."/>
        </authorList>
    </citation>
    <scope>NUCLEOTIDE SEQUENCE [LARGE SCALE GENOMIC DNA]</scope>
    <source>
        <strain evidence="2 3">NBRC 109424</strain>
    </source>
</reference>
<dbReference type="Gene3D" id="3.40.50.300">
    <property type="entry name" value="P-loop containing nucleotide triphosphate hydrolases"/>
    <property type="match status" value="1"/>
</dbReference>
<dbReference type="InterPro" id="IPR027417">
    <property type="entry name" value="P-loop_NTPase"/>
</dbReference>